<keyword evidence="7" id="KW-1185">Reference proteome</keyword>
<dbReference type="PANTHER" id="PTHR30118:SF15">
    <property type="entry name" value="TRANSCRIPTIONAL REGULATORY PROTEIN"/>
    <property type="match status" value="1"/>
</dbReference>
<dbReference type="Pfam" id="PF00126">
    <property type="entry name" value="HTH_1"/>
    <property type="match status" value="1"/>
</dbReference>
<reference evidence="6 7" key="1">
    <citation type="journal article" date="2020" name="Microb. Ecol.">
        <title>Ecogenomics of the Marine Benthic Filamentous Cyanobacterium Adonisia.</title>
        <authorList>
            <person name="Walter J.M."/>
            <person name="Coutinho F.H."/>
            <person name="Leomil L."/>
            <person name="Hargreaves P.I."/>
            <person name="Campeao M.E."/>
            <person name="Vieira V.V."/>
            <person name="Silva B.S."/>
            <person name="Fistarol G.O."/>
            <person name="Salomon P.S."/>
            <person name="Sawabe T."/>
            <person name="Mino S."/>
            <person name="Hosokawa M."/>
            <person name="Miyashita H."/>
            <person name="Maruyama F."/>
            <person name="van Verk M.C."/>
            <person name="Dutilh B.E."/>
            <person name="Thompson C.C."/>
            <person name="Thompson F.L."/>
        </authorList>
    </citation>
    <scope>NUCLEOTIDE SEQUENCE [LARGE SCALE GENOMIC DNA]</scope>
    <source>
        <strain evidence="6 7">CCMR0081</strain>
    </source>
</reference>
<dbReference type="InterPro" id="IPR005119">
    <property type="entry name" value="LysR_subst-bd"/>
</dbReference>
<evidence type="ECO:0000313" key="6">
    <source>
        <dbReference type="EMBL" id="NEZ56652.1"/>
    </source>
</evidence>
<dbReference type="GO" id="GO:0003700">
    <property type="term" value="F:DNA-binding transcription factor activity"/>
    <property type="evidence" value="ECO:0007669"/>
    <property type="project" value="InterPro"/>
</dbReference>
<accession>A0A6M0RLG3</accession>
<evidence type="ECO:0000256" key="4">
    <source>
        <dbReference type="ARBA" id="ARBA00023163"/>
    </source>
</evidence>
<dbReference type="Gene3D" id="1.10.10.10">
    <property type="entry name" value="Winged helix-like DNA-binding domain superfamily/Winged helix DNA-binding domain"/>
    <property type="match status" value="1"/>
</dbReference>
<dbReference type="PROSITE" id="PS50931">
    <property type="entry name" value="HTH_LYSR"/>
    <property type="match status" value="1"/>
</dbReference>
<name>A0A6M0RLG3_9CYAN</name>
<evidence type="ECO:0000259" key="5">
    <source>
        <dbReference type="PROSITE" id="PS50931"/>
    </source>
</evidence>
<evidence type="ECO:0000256" key="3">
    <source>
        <dbReference type="ARBA" id="ARBA00023125"/>
    </source>
</evidence>
<organism evidence="6 7">
    <name type="scientific">Adonisia turfae CCMR0081</name>
    <dbReference type="NCBI Taxonomy" id="2292702"/>
    <lineage>
        <taxon>Bacteria</taxon>
        <taxon>Bacillati</taxon>
        <taxon>Cyanobacteriota</taxon>
        <taxon>Adonisia</taxon>
        <taxon>Adonisia turfae</taxon>
    </lineage>
</organism>
<dbReference type="InterPro" id="IPR036388">
    <property type="entry name" value="WH-like_DNA-bd_sf"/>
</dbReference>
<dbReference type="InterPro" id="IPR050389">
    <property type="entry name" value="LysR-type_TF"/>
</dbReference>
<evidence type="ECO:0000256" key="1">
    <source>
        <dbReference type="ARBA" id="ARBA00009437"/>
    </source>
</evidence>
<proteinExistence type="inferred from homology"/>
<evidence type="ECO:0000256" key="2">
    <source>
        <dbReference type="ARBA" id="ARBA00023015"/>
    </source>
</evidence>
<sequence length="304" mass="33960">MNYDLNLLRTFSALMTERSVTAASQRLGVTQPAVSGSLAKLRRLFDDPLFTRTRYGIVPTKKAEAIAPIVQKALEDLDAVVQREPIFAPKTSVRRFHVAANPYFESVLIPRLAQMVHQQAPQVRLTLVPIGADLAAAKPNGGVTELALSQFDHPPEQVMCQTILKDEFACVVRAENSCVGDMLTIDAYETMKHVIVASPSRLENGVFTMLKQQSIQRKVAIAVSHFLAVAPIIAKTDYCATLPKRIAQHYVGNPQYRVFAPPTDFGQFPMHMVWHPRHDNDAGHQWLRRLIQDICNDLTEPQSI</sequence>
<dbReference type="Proteomes" id="UP000481033">
    <property type="component" value="Unassembled WGS sequence"/>
</dbReference>
<dbReference type="AlphaFoldDB" id="A0A6M0RLG3"/>
<protein>
    <submittedName>
        <fullName evidence="6">LysR family transcriptional regulator</fullName>
    </submittedName>
</protein>
<dbReference type="RefSeq" id="WP_163698648.1">
    <property type="nucleotide sequence ID" value="NZ_QXHD01000004.1"/>
</dbReference>
<dbReference type="Gene3D" id="3.40.190.10">
    <property type="entry name" value="Periplasmic binding protein-like II"/>
    <property type="match status" value="2"/>
</dbReference>
<comment type="caution">
    <text evidence="6">The sequence shown here is derived from an EMBL/GenBank/DDBJ whole genome shotgun (WGS) entry which is preliminary data.</text>
</comment>
<dbReference type="PRINTS" id="PR00039">
    <property type="entry name" value="HTHLYSR"/>
</dbReference>
<dbReference type="Pfam" id="PF03466">
    <property type="entry name" value="LysR_substrate"/>
    <property type="match status" value="1"/>
</dbReference>
<dbReference type="SUPFAM" id="SSF53850">
    <property type="entry name" value="Periplasmic binding protein-like II"/>
    <property type="match status" value="1"/>
</dbReference>
<dbReference type="InterPro" id="IPR036390">
    <property type="entry name" value="WH_DNA-bd_sf"/>
</dbReference>
<keyword evidence="4" id="KW-0804">Transcription</keyword>
<keyword evidence="3" id="KW-0238">DNA-binding</keyword>
<evidence type="ECO:0000313" key="7">
    <source>
        <dbReference type="Proteomes" id="UP000481033"/>
    </source>
</evidence>
<dbReference type="InterPro" id="IPR000847">
    <property type="entry name" value="LysR_HTH_N"/>
</dbReference>
<comment type="similarity">
    <text evidence="1">Belongs to the LysR transcriptional regulatory family.</text>
</comment>
<gene>
    <name evidence="6" type="ORF">DXZ20_13390</name>
</gene>
<keyword evidence="2" id="KW-0805">Transcription regulation</keyword>
<dbReference type="SUPFAM" id="SSF46785">
    <property type="entry name" value="Winged helix' DNA-binding domain"/>
    <property type="match status" value="1"/>
</dbReference>
<dbReference type="GO" id="GO:0003677">
    <property type="term" value="F:DNA binding"/>
    <property type="evidence" value="ECO:0007669"/>
    <property type="project" value="UniProtKB-KW"/>
</dbReference>
<dbReference type="PANTHER" id="PTHR30118">
    <property type="entry name" value="HTH-TYPE TRANSCRIPTIONAL REGULATOR LEUO-RELATED"/>
    <property type="match status" value="1"/>
</dbReference>
<feature type="domain" description="HTH lysR-type" evidence="5">
    <location>
        <begin position="1"/>
        <end position="60"/>
    </location>
</feature>
<dbReference type="EMBL" id="QXHD01000004">
    <property type="protein sequence ID" value="NEZ56652.1"/>
    <property type="molecule type" value="Genomic_DNA"/>
</dbReference>